<comment type="caution">
    <text evidence="3">The sequence shown here is derived from an EMBL/GenBank/DDBJ whole genome shotgun (WGS) entry which is preliminary data.</text>
</comment>
<feature type="signal peptide" evidence="2">
    <location>
        <begin position="1"/>
        <end position="18"/>
    </location>
</feature>
<proteinExistence type="predicted"/>
<evidence type="ECO:0000256" key="2">
    <source>
        <dbReference type="SAM" id="SignalP"/>
    </source>
</evidence>
<sequence>MNCVACLLCPDLWLLVRSLEPSRIPTHTATDSNTHKVPLLSGRRIPTPGCLTKLVPILPFLYLRPSVPSRRYLPIRILTTWTMPPSETSQQHRHHQHSASPLRRYQHYLPLQFSTSKAMTKHFYSAGSISPDQPPKRQTREAWPNTSDGPIFPAGIPHQPWRCRGSVTLPSSRRPVTTAGIWNHREETFAPSPIFCSISRRQVLGLSKRKPSGLGEAELRSSPDPPVPYSRSICHLFRIASDSVIPNCLFRNTSELNDRYTDRRRHSTTSFVRQGD</sequence>
<protein>
    <submittedName>
        <fullName evidence="3">Uncharacterized protein</fullName>
    </submittedName>
</protein>
<organism evidence="3 4">
    <name type="scientific">Colletotrichum asianum</name>
    <dbReference type="NCBI Taxonomy" id="702518"/>
    <lineage>
        <taxon>Eukaryota</taxon>
        <taxon>Fungi</taxon>
        <taxon>Dikarya</taxon>
        <taxon>Ascomycota</taxon>
        <taxon>Pezizomycotina</taxon>
        <taxon>Sordariomycetes</taxon>
        <taxon>Hypocreomycetidae</taxon>
        <taxon>Glomerellales</taxon>
        <taxon>Glomerellaceae</taxon>
        <taxon>Colletotrichum</taxon>
        <taxon>Colletotrichum gloeosporioides species complex</taxon>
    </lineage>
</organism>
<gene>
    <name evidence="3" type="ORF">GQ607_000565</name>
</gene>
<reference evidence="3 4" key="1">
    <citation type="submission" date="2019-12" db="EMBL/GenBank/DDBJ databases">
        <title>A genome sequence resource for the geographically widespread anthracnose pathogen Colletotrichum asianum.</title>
        <authorList>
            <person name="Meng Y."/>
        </authorList>
    </citation>
    <scope>NUCLEOTIDE SEQUENCE [LARGE SCALE GENOMIC DNA]</scope>
    <source>
        <strain evidence="3 4">ICMP 18580</strain>
    </source>
</reference>
<feature type="chain" id="PRO_5034369096" evidence="2">
    <location>
        <begin position="19"/>
        <end position="276"/>
    </location>
</feature>
<feature type="region of interest" description="Disordered" evidence="1">
    <location>
        <begin position="126"/>
        <end position="148"/>
    </location>
</feature>
<evidence type="ECO:0000256" key="1">
    <source>
        <dbReference type="SAM" id="MobiDB-lite"/>
    </source>
</evidence>
<keyword evidence="4" id="KW-1185">Reference proteome</keyword>
<keyword evidence="2" id="KW-0732">Signal</keyword>
<name>A0A8H3WRS9_9PEZI</name>
<evidence type="ECO:0000313" key="3">
    <source>
        <dbReference type="EMBL" id="KAF0332549.1"/>
    </source>
</evidence>
<dbReference type="AlphaFoldDB" id="A0A8H3WRS9"/>
<evidence type="ECO:0000313" key="4">
    <source>
        <dbReference type="Proteomes" id="UP000434172"/>
    </source>
</evidence>
<dbReference type="EMBL" id="WOWK01000001">
    <property type="protein sequence ID" value="KAF0332549.1"/>
    <property type="molecule type" value="Genomic_DNA"/>
</dbReference>
<dbReference type="Proteomes" id="UP000434172">
    <property type="component" value="Unassembled WGS sequence"/>
</dbReference>
<accession>A0A8H3WRS9</accession>